<evidence type="ECO:0000256" key="1">
    <source>
        <dbReference type="SAM" id="Phobius"/>
    </source>
</evidence>
<dbReference type="PANTHER" id="PTHR23518">
    <property type="entry name" value="C-METHYLTRANSFERASE"/>
    <property type="match status" value="1"/>
</dbReference>
<protein>
    <submittedName>
        <fullName evidence="3">MFS transporter</fullName>
    </submittedName>
</protein>
<dbReference type="Pfam" id="PF07690">
    <property type="entry name" value="MFS_1"/>
    <property type="match status" value="1"/>
</dbReference>
<comment type="caution">
    <text evidence="3">The sequence shown here is derived from an EMBL/GenBank/DDBJ whole genome shotgun (WGS) entry which is preliminary data.</text>
</comment>
<keyword evidence="1" id="KW-0812">Transmembrane</keyword>
<evidence type="ECO:0000313" key="3">
    <source>
        <dbReference type="EMBL" id="PAU82979.1"/>
    </source>
</evidence>
<evidence type="ECO:0000313" key="4">
    <source>
        <dbReference type="Proteomes" id="UP000218083"/>
    </source>
</evidence>
<feature type="transmembrane region" description="Helical" evidence="1">
    <location>
        <begin position="199"/>
        <end position="218"/>
    </location>
</feature>
<dbReference type="OrthoDB" id="86286at2157"/>
<dbReference type="EMBL" id="NSKC01000008">
    <property type="protein sequence ID" value="PAU82979.1"/>
    <property type="molecule type" value="Genomic_DNA"/>
</dbReference>
<gene>
    <name evidence="3" type="ORF">CK500_12690</name>
</gene>
<dbReference type="PANTHER" id="PTHR23518:SF2">
    <property type="entry name" value="MAJOR FACILITATOR SUPERFAMILY TRANSPORTER"/>
    <property type="match status" value="1"/>
</dbReference>
<feature type="transmembrane region" description="Helical" evidence="1">
    <location>
        <begin position="439"/>
        <end position="458"/>
    </location>
</feature>
<accession>A0A2A2FEE8</accession>
<keyword evidence="1" id="KW-0472">Membrane</keyword>
<dbReference type="PROSITE" id="PS50850">
    <property type="entry name" value="MFS"/>
    <property type="match status" value="1"/>
</dbReference>
<dbReference type="InterPro" id="IPR011701">
    <property type="entry name" value="MFS"/>
</dbReference>
<feature type="transmembrane region" description="Helical" evidence="1">
    <location>
        <begin position="349"/>
        <end position="373"/>
    </location>
</feature>
<feature type="transmembrane region" description="Helical" evidence="1">
    <location>
        <begin position="315"/>
        <end position="337"/>
    </location>
</feature>
<dbReference type="SUPFAM" id="SSF103473">
    <property type="entry name" value="MFS general substrate transporter"/>
    <property type="match status" value="1"/>
</dbReference>
<dbReference type="Proteomes" id="UP000218083">
    <property type="component" value="Unassembled WGS sequence"/>
</dbReference>
<sequence>MPPARPPEPTTTERSDAADGIDRCGFLLAFTDQRMTDGWLYGWGLGSVAFGGASLVVPLYVVDLGGGPFVLGVLAAVAAAVGVPGALWFGRVADRTGRRRDLVLAALAASAAAIAAIPLTDGVGAVIAANAVVWFAFAAATPVLTLLAVAGVPESAWSERIADLNRFQGIGWALGLLLGTVWTVGGTRLVPPATATRTLFVPLALAAAGSCVVVVRALPADPVGADGAAAIPSGSRVRRAIRRADRFAVRGATLPGALTRTDFRGLHPRRFAARFTPALAAYFAAALLFLSGSAAFFAPLPAFLTEVGFGSGGTFALYLTNSAAAAVAFGTVGRLSADRNVVRLQVGGLVARGVLLPVVAVVGAALGASALGFAAVGAAFAAVGLTWAVIAVTAGTVVTRLSPPAIRGEALGVYAALGAFAGGIGSVVGGWLAADSYGLAFAVAGALVLAGAAVGLAVGRRVDGDAPRAAG</sequence>
<dbReference type="InterPro" id="IPR020846">
    <property type="entry name" value="MFS_dom"/>
</dbReference>
<reference evidence="3 4" key="1">
    <citation type="submission" date="2017-08" db="EMBL/GenBank/DDBJ databases">
        <title>The strain WRN001 was isolated from Binhai saline alkaline soil, Tianjin, China.</title>
        <authorList>
            <person name="Liu D."/>
            <person name="Zhang G."/>
        </authorList>
    </citation>
    <scope>NUCLEOTIDE SEQUENCE [LARGE SCALE GENOMIC DNA]</scope>
    <source>
        <strain evidence="3 4">WN019</strain>
    </source>
</reference>
<feature type="domain" description="Major facilitator superfamily (MFS) profile" evidence="2">
    <location>
        <begin position="30"/>
        <end position="463"/>
    </location>
</feature>
<dbReference type="Gene3D" id="1.20.1250.20">
    <property type="entry name" value="MFS general substrate transporter like domains"/>
    <property type="match status" value="1"/>
</dbReference>
<dbReference type="GO" id="GO:0022857">
    <property type="term" value="F:transmembrane transporter activity"/>
    <property type="evidence" value="ECO:0007669"/>
    <property type="project" value="InterPro"/>
</dbReference>
<evidence type="ECO:0000259" key="2">
    <source>
        <dbReference type="PROSITE" id="PS50850"/>
    </source>
</evidence>
<feature type="transmembrane region" description="Helical" evidence="1">
    <location>
        <begin position="379"/>
        <end position="399"/>
    </location>
</feature>
<keyword evidence="4" id="KW-1185">Reference proteome</keyword>
<dbReference type="RefSeq" id="WP_095637590.1">
    <property type="nucleotide sequence ID" value="NZ_NSKC01000008.1"/>
</dbReference>
<dbReference type="AlphaFoldDB" id="A0A2A2FEE8"/>
<feature type="transmembrane region" description="Helical" evidence="1">
    <location>
        <begin position="40"/>
        <end position="62"/>
    </location>
</feature>
<feature type="transmembrane region" description="Helical" evidence="1">
    <location>
        <begin position="68"/>
        <end position="90"/>
    </location>
</feature>
<dbReference type="InterPro" id="IPR036259">
    <property type="entry name" value="MFS_trans_sf"/>
</dbReference>
<feature type="transmembrane region" description="Helical" evidence="1">
    <location>
        <begin position="125"/>
        <end position="149"/>
    </location>
</feature>
<feature type="transmembrane region" description="Helical" evidence="1">
    <location>
        <begin position="279"/>
        <end position="303"/>
    </location>
</feature>
<proteinExistence type="predicted"/>
<feature type="transmembrane region" description="Helical" evidence="1">
    <location>
        <begin position="411"/>
        <end position="433"/>
    </location>
</feature>
<organism evidence="3 4">
    <name type="scientific">Halorubrum salipaludis</name>
    <dbReference type="NCBI Taxonomy" id="2032630"/>
    <lineage>
        <taxon>Archaea</taxon>
        <taxon>Methanobacteriati</taxon>
        <taxon>Methanobacteriota</taxon>
        <taxon>Stenosarchaea group</taxon>
        <taxon>Halobacteria</taxon>
        <taxon>Halobacteriales</taxon>
        <taxon>Haloferacaceae</taxon>
        <taxon>Halorubrum</taxon>
    </lineage>
</organism>
<feature type="transmembrane region" description="Helical" evidence="1">
    <location>
        <begin position="102"/>
        <end position="119"/>
    </location>
</feature>
<keyword evidence="1" id="KW-1133">Transmembrane helix</keyword>
<name>A0A2A2FEE8_9EURY</name>
<feature type="transmembrane region" description="Helical" evidence="1">
    <location>
        <begin position="170"/>
        <end position="187"/>
    </location>
</feature>